<dbReference type="Pfam" id="PF14017">
    <property type="entry name" value="DUF4233"/>
    <property type="match status" value="1"/>
</dbReference>
<dbReference type="AlphaFoldDB" id="A0A2P8EBC6"/>
<keyword evidence="1" id="KW-1133">Transmembrane helix</keyword>
<keyword evidence="1" id="KW-0812">Transmembrane</keyword>
<sequence length="113" mass="11538">MSRIAATILVTEALVVLLAVPVAVNVSNVATATAWLVAGAIAAACVVGAGTVRRGRLGYVVGSVAQLAAVGTGFVVPAMFVLGGVFALMWFVLMRIGPEVERAQAARERNTGE</sequence>
<evidence type="ECO:0000256" key="1">
    <source>
        <dbReference type="SAM" id="Phobius"/>
    </source>
</evidence>
<keyword evidence="1" id="KW-0472">Membrane</keyword>
<keyword evidence="3" id="KW-1185">Reference proteome</keyword>
<organism evidence="2 3">
    <name type="scientific">Haloactinopolyspora alba</name>
    <dbReference type="NCBI Taxonomy" id="648780"/>
    <lineage>
        <taxon>Bacteria</taxon>
        <taxon>Bacillati</taxon>
        <taxon>Actinomycetota</taxon>
        <taxon>Actinomycetes</taxon>
        <taxon>Jiangellales</taxon>
        <taxon>Jiangellaceae</taxon>
        <taxon>Haloactinopolyspora</taxon>
    </lineage>
</organism>
<accession>A0A2P8EBC6</accession>
<dbReference type="OrthoDB" id="3267755at2"/>
<gene>
    <name evidence="2" type="ORF">CLV30_102154</name>
</gene>
<dbReference type="RefSeq" id="WP_106535782.1">
    <property type="nucleotide sequence ID" value="NZ_ML142898.1"/>
</dbReference>
<dbReference type="EMBL" id="PYGE01000002">
    <property type="protein sequence ID" value="PSL06766.1"/>
    <property type="molecule type" value="Genomic_DNA"/>
</dbReference>
<feature type="transmembrane region" description="Helical" evidence="1">
    <location>
        <begin position="29"/>
        <end position="52"/>
    </location>
</feature>
<dbReference type="Proteomes" id="UP000243528">
    <property type="component" value="Unassembled WGS sequence"/>
</dbReference>
<feature type="transmembrane region" description="Helical" evidence="1">
    <location>
        <begin position="64"/>
        <end position="93"/>
    </location>
</feature>
<protein>
    <submittedName>
        <fullName evidence="2">Uncharacterized protein DUF4233</fullName>
    </submittedName>
</protein>
<proteinExistence type="predicted"/>
<dbReference type="InterPro" id="IPR025327">
    <property type="entry name" value="DUF4233"/>
</dbReference>
<evidence type="ECO:0000313" key="2">
    <source>
        <dbReference type="EMBL" id="PSL06766.1"/>
    </source>
</evidence>
<evidence type="ECO:0000313" key="3">
    <source>
        <dbReference type="Proteomes" id="UP000243528"/>
    </source>
</evidence>
<reference evidence="2 3" key="1">
    <citation type="submission" date="2018-03" db="EMBL/GenBank/DDBJ databases">
        <title>Genomic Encyclopedia of Archaeal and Bacterial Type Strains, Phase II (KMG-II): from individual species to whole genera.</title>
        <authorList>
            <person name="Goeker M."/>
        </authorList>
    </citation>
    <scope>NUCLEOTIDE SEQUENCE [LARGE SCALE GENOMIC DNA]</scope>
    <source>
        <strain evidence="2 3">DSM 45211</strain>
    </source>
</reference>
<comment type="caution">
    <text evidence="2">The sequence shown here is derived from an EMBL/GenBank/DDBJ whole genome shotgun (WGS) entry which is preliminary data.</text>
</comment>
<name>A0A2P8EBC6_9ACTN</name>